<proteinExistence type="inferred from homology"/>
<sequence>MKGAREYHASLAEHWRSESDVSESGPKILLVVGGGIAAYKSCELVRLIRKGGGDVTCVVTEGGQQFVTPMALAALSENPVHTTLWDLKNEVEMGHIELSREADLVVVCPATADLVAKMAAGIADDLATTLILATDKPVMAVPAMNVRMWEHEATQRNVTWLRQAGVEVLDPDEGPMACGEFGYGRLPEPEVIWAEIAKHFGIEVELPAPAAAPAAAPVEDEPDEEEIEAIEPEKAPRGGGLGGLLSSIIPRSTAKKSAEEIEAEYLEAEEAAAAAAEAGEEAGDDEALTEGEAAELPEDDVDPDAVPDLGGPLMAQKGAAKSAPPTDPEAINHEVKGGGAAPEPIEGDAIPVSAKPAEIETNEEDALAGQTFEVAEGHRPLAGRHVLITAGPTWEAIDPVRYIANRSSGKQGFAIAAAAAALGAKVTLVAGPVSLKTPKGVDRINVESARDMAEVVRNSLPADAAVMVAAVADWRPKEYRAEKMKKRGSAPPALVLEENPDILTNVAASDNRPPLVIGFAAETEDVLDHAKAKRKRKTCDWIVANDVSGDVMGGDLNKVHIIDAEGVESLDEMPKLDVAMALVERIATTLNEQDAEAAE</sequence>
<evidence type="ECO:0000256" key="3">
    <source>
        <dbReference type="HAMAP-Rule" id="MF_02225"/>
    </source>
</evidence>
<keyword evidence="3" id="KW-0285">Flavoprotein</keyword>
<dbReference type="Gene3D" id="3.40.50.1950">
    <property type="entry name" value="Flavin prenyltransferase-like"/>
    <property type="match status" value="1"/>
</dbReference>
<comment type="similarity">
    <text evidence="3">In the C-terminal section; belongs to the PPC synthetase family.</text>
</comment>
<feature type="active site" description="Proton donor" evidence="3">
    <location>
        <position position="178"/>
    </location>
</feature>
<feature type="binding site" evidence="3">
    <location>
        <position position="473"/>
    </location>
    <ligand>
        <name>CTP</name>
        <dbReference type="ChEBI" id="CHEBI:37563"/>
    </ligand>
</feature>
<feature type="domain" description="Flavoprotein" evidence="5">
    <location>
        <begin position="27"/>
        <end position="198"/>
    </location>
</feature>
<evidence type="ECO:0000256" key="4">
    <source>
        <dbReference type="SAM" id="MobiDB-lite"/>
    </source>
</evidence>
<dbReference type="GO" id="GO:0015937">
    <property type="term" value="P:coenzyme A biosynthetic process"/>
    <property type="evidence" value="ECO:0007669"/>
    <property type="project" value="UniProtKB-UniRule"/>
</dbReference>
<dbReference type="UniPathway" id="UPA00241">
    <property type="reaction ID" value="UER00353"/>
</dbReference>
<dbReference type="InterPro" id="IPR035929">
    <property type="entry name" value="CoaB-like_sf"/>
</dbReference>
<feature type="compositionally biased region" description="Acidic residues" evidence="4">
    <location>
        <begin position="218"/>
        <end position="230"/>
    </location>
</feature>
<evidence type="ECO:0000313" key="8">
    <source>
        <dbReference type="Proteomes" id="UP000194420"/>
    </source>
</evidence>
<feature type="region of interest" description="Disordered" evidence="4">
    <location>
        <begin position="269"/>
        <end position="348"/>
    </location>
</feature>
<keyword evidence="1 3" id="KW-0210">Decarboxylase</keyword>
<name>A0A1Y6F9T7_9SPHN</name>
<dbReference type="PANTHER" id="PTHR14359:SF6">
    <property type="entry name" value="PHOSPHOPANTOTHENOYLCYSTEINE DECARBOXYLASE"/>
    <property type="match status" value="1"/>
</dbReference>
<keyword evidence="2 3" id="KW-0456">Lyase</keyword>
<feature type="region of interest" description="Phosphopantothenoylcysteine decarboxylase" evidence="3">
    <location>
        <begin position="1"/>
        <end position="385"/>
    </location>
</feature>
<keyword evidence="3" id="KW-0479">Metal-binding</keyword>
<dbReference type="Pfam" id="PF04127">
    <property type="entry name" value="DFP"/>
    <property type="match status" value="1"/>
</dbReference>
<dbReference type="Gene3D" id="3.40.50.10300">
    <property type="entry name" value="CoaB-like"/>
    <property type="match status" value="1"/>
</dbReference>
<feature type="region of interest" description="Phosphopantothenate--cysteine ligase" evidence="3">
    <location>
        <begin position="386"/>
        <end position="599"/>
    </location>
</feature>
<dbReference type="GO" id="GO:0071513">
    <property type="term" value="C:phosphopantothenoylcysteine decarboxylase complex"/>
    <property type="evidence" value="ECO:0007669"/>
    <property type="project" value="TreeGrafter"/>
</dbReference>
<dbReference type="AlphaFoldDB" id="A0A1Y6F9T7"/>
<feature type="compositionally biased region" description="Acidic residues" evidence="4">
    <location>
        <begin position="278"/>
        <end position="305"/>
    </location>
</feature>
<dbReference type="SUPFAM" id="SSF52507">
    <property type="entry name" value="Homo-oligomeric flavin-containing Cys decarboxylases, HFCD"/>
    <property type="match status" value="1"/>
</dbReference>
<protein>
    <recommendedName>
        <fullName evidence="3">Coenzyme A biosynthesis bifunctional protein CoaBC</fullName>
    </recommendedName>
    <alternativeName>
        <fullName evidence="3">DNA/pantothenate metabolism flavoprotein</fullName>
    </alternativeName>
    <alternativeName>
        <fullName evidence="3">Phosphopantothenoylcysteine synthetase/decarboxylase</fullName>
        <shortName evidence="3">PPCS-PPCDC</shortName>
    </alternativeName>
    <domain>
        <recommendedName>
            <fullName evidence="3">Phosphopantothenoylcysteine decarboxylase</fullName>
            <shortName evidence="3">PPC decarboxylase</shortName>
            <shortName evidence="3">PPC-DC</shortName>
            <ecNumber evidence="3">4.1.1.36</ecNumber>
        </recommendedName>
        <alternativeName>
            <fullName evidence="3">CoaC</fullName>
        </alternativeName>
    </domain>
    <domain>
        <recommendedName>
            <fullName evidence="3">Phosphopantothenate--cysteine ligase</fullName>
            <ecNumber evidence="3">6.3.2.5</ecNumber>
        </recommendedName>
        <alternativeName>
            <fullName evidence="3">CoaB</fullName>
        </alternativeName>
        <alternativeName>
            <fullName evidence="3">Phosphopantothenoylcysteine synthetase</fullName>
            <shortName evidence="3">PPC synthetase</shortName>
            <shortName evidence="3">PPC-S</shortName>
        </alternativeName>
    </domain>
</protein>
<comment type="pathway">
    <text evidence="3">Cofactor biosynthesis; coenzyme A biosynthesis; CoA from (R)-pantothenate: step 2/5.</text>
</comment>
<dbReference type="GO" id="GO:0004632">
    <property type="term" value="F:phosphopantothenate--cysteine ligase activity"/>
    <property type="evidence" value="ECO:0007669"/>
    <property type="project" value="UniProtKB-UniRule"/>
</dbReference>
<dbReference type="Pfam" id="PF02441">
    <property type="entry name" value="Flavoprotein"/>
    <property type="match status" value="1"/>
</dbReference>
<feature type="binding site" evidence="3">
    <location>
        <position position="519"/>
    </location>
    <ligand>
        <name>CTP</name>
        <dbReference type="ChEBI" id="CHEBI:37563"/>
    </ligand>
</feature>
<comment type="catalytic activity">
    <reaction evidence="3">
        <text>N-[(R)-4-phosphopantothenoyl]-L-cysteine + H(+) = (R)-4'-phosphopantetheine + CO2</text>
        <dbReference type="Rhea" id="RHEA:16793"/>
        <dbReference type="ChEBI" id="CHEBI:15378"/>
        <dbReference type="ChEBI" id="CHEBI:16526"/>
        <dbReference type="ChEBI" id="CHEBI:59458"/>
        <dbReference type="ChEBI" id="CHEBI:61723"/>
        <dbReference type="EC" id="4.1.1.36"/>
    </reaction>
</comment>
<feature type="domain" description="DNA/pantothenate metabolism flavoprotein C-terminal" evidence="6">
    <location>
        <begin position="381"/>
        <end position="588"/>
    </location>
</feature>
<dbReference type="SUPFAM" id="SSF102645">
    <property type="entry name" value="CoaB-like"/>
    <property type="match status" value="1"/>
</dbReference>
<dbReference type="HAMAP" id="MF_02225">
    <property type="entry name" value="CoaBC"/>
    <property type="match status" value="1"/>
</dbReference>
<dbReference type="InterPro" id="IPR036551">
    <property type="entry name" value="Flavin_trans-like"/>
</dbReference>
<dbReference type="GO" id="GO:0046872">
    <property type="term" value="F:metal ion binding"/>
    <property type="evidence" value="ECO:0007669"/>
    <property type="project" value="UniProtKB-KW"/>
</dbReference>
<comment type="similarity">
    <text evidence="3">In the N-terminal section; belongs to the HFCD (homo-oligomeric flavin containing Cys decarboxylase) superfamily.</text>
</comment>
<comment type="cofactor">
    <cofactor evidence="3">
        <name>Mg(2+)</name>
        <dbReference type="ChEBI" id="CHEBI:18420"/>
    </cofactor>
</comment>
<dbReference type="InterPro" id="IPR007085">
    <property type="entry name" value="DNA/pantothenate-metab_flavo_C"/>
</dbReference>
<comment type="function">
    <text evidence="3">Catalyzes two sequential steps in the biosynthesis of coenzyme A. In the first step cysteine is conjugated to 4'-phosphopantothenate to form 4-phosphopantothenoylcysteine. In the second step the latter compound is decarboxylated to form 4'-phosphopantotheine.</text>
</comment>
<comment type="catalytic activity">
    <reaction evidence="3">
        <text>(R)-4'-phosphopantothenate + L-cysteine + CTP = N-[(R)-4-phosphopantothenoyl]-L-cysteine + CMP + diphosphate + H(+)</text>
        <dbReference type="Rhea" id="RHEA:19397"/>
        <dbReference type="ChEBI" id="CHEBI:10986"/>
        <dbReference type="ChEBI" id="CHEBI:15378"/>
        <dbReference type="ChEBI" id="CHEBI:33019"/>
        <dbReference type="ChEBI" id="CHEBI:35235"/>
        <dbReference type="ChEBI" id="CHEBI:37563"/>
        <dbReference type="ChEBI" id="CHEBI:59458"/>
        <dbReference type="ChEBI" id="CHEBI:60377"/>
        <dbReference type="EC" id="6.3.2.5"/>
    </reaction>
</comment>
<dbReference type="EC" id="4.1.1.36" evidence="3"/>
<dbReference type="GO" id="GO:0015941">
    <property type="term" value="P:pantothenate catabolic process"/>
    <property type="evidence" value="ECO:0007669"/>
    <property type="project" value="InterPro"/>
</dbReference>
<dbReference type="Proteomes" id="UP000194420">
    <property type="component" value="Unassembled WGS sequence"/>
</dbReference>
<feature type="region of interest" description="Disordered" evidence="4">
    <location>
        <begin position="211"/>
        <end position="244"/>
    </location>
</feature>
<dbReference type="PANTHER" id="PTHR14359">
    <property type="entry name" value="HOMO-OLIGOMERIC FLAVIN CONTAINING CYS DECARBOXYLASE FAMILY"/>
    <property type="match status" value="1"/>
</dbReference>
<comment type="cofactor">
    <cofactor evidence="3">
        <name>FMN</name>
        <dbReference type="ChEBI" id="CHEBI:58210"/>
    </cofactor>
    <text evidence="3">Binds 1 FMN per subunit.</text>
</comment>
<evidence type="ECO:0000259" key="6">
    <source>
        <dbReference type="Pfam" id="PF04127"/>
    </source>
</evidence>
<dbReference type="OrthoDB" id="9802554at2"/>
<dbReference type="EC" id="6.3.2.5" evidence="3"/>
<evidence type="ECO:0000313" key="7">
    <source>
        <dbReference type="EMBL" id="SMQ69532.1"/>
    </source>
</evidence>
<dbReference type="EMBL" id="FXWG01000002">
    <property type="protein sequence ID" value="SMQ69532.1"/>
    <property type="molecule type" value="Genomic_DNA"/>
</dbReference>
<evidence type="ECO:0000256" key="2">
    <source>
        <dbReference type="ARBA" id="ARBA00023239"/>
    </source>
</evidence>
<keyword evidence="8" id="KW-1185">Reference proteome</keyword>
<dbReference type="InterPro" id="IPR003382">
    <property type="entry name" value="Flavoprotein"/>
</dbReference>
<feature type="binding site" evidence="3">
    <location>
        <position position="533"/>
    </location>
    <ligand>
        <name>CTP</name>
        <dbReference type="ChEBI" id="CHEBI:37563"/>
    </ligand>
</feature>
<keyword evidence="3" id="KW-0288">FMN</keyword>
<gene>
    <name evidence="3" type="primary">coaBC</name>
    <name evidence="7" type="ORF">SAMN06297468_1718</name>
</gene>
<dbReference type="GO" id="GO:0004633">
    <property type="term" value="F:phosphopantothenoylcysteine decarboxylase activity"/>
    <property type="evidence" value="ECO:0007669"/>
    <property type="project" value="UniProtKB-UniRule"/>
</dbReference>
<evidence type="ECO:0000259" key="5">
    <source>
        <dbReference type="Pfam" id="PF02441"/>
    </source>
</evidence>
<keyword evidence="3 7" id="KW-0436">Ligase</keyword>
<feature type="binding site" evidence="3">
    <location>
        <position position="483"/>
    </location>
    <ligand>
        <name>CTP</name>
        <dbReference type="ChEBI" id="CHEBI:37563"/>
    </ligand>
</feature>
<keyword evidence="3" id="KW-0460">Magnesium</keyword>
<comment type="pathway">
    <text evidence="3">Cofactor biosynthesis; coenzyme A biosynthesis; CoA from (R)-pantothenate: step 3/5.</text>
</comment>
<evidence type="ECO:0000256" key="1">
    <source>
        <dbReference type="ARBA" id="ARBA00022793"/>
    </source>
</evidence>
<dbReference type="InterPro" id="IPR005252">
    <property type="entry name" value="CoaBC"/>
</dbReference>
<comment type="caution">
    <text evidence="3">Lacks conserved residue(s) required for the propagation of feature annotation.</text>
</comment>
<feature type="binding site" evidence="3">
    <location>
        <begin position="500"/>
        <end position="503"/>
    </location>
    <ligand>
        <name>CTP</name>
        <dbReference type="ChEBI" id="CHEBI:37563"/>
    </ligand>
</feature>
<keyword evidence="3" id="KW-0511">Multifunctional enzyme</keyword>
<feature type="binding site" evidence="3">
    <location>
        <position position="537"/>
    </location>
    <ligand>
        <name>CTP</name>
        <dbReference type="ChEBI" id="CHEBI:37563"/>
    </ligand>
</feature>
<reference evidence="8" key="1">
    <citation type="submission" date="2017-04" db="EMBL/GenBank/DDBJ databases">
        <authorList>
            <person name="Varghese N."/>
            <person name="Submissions S."/>
        </authorList>
    </citation>
    <scope>NUCLEOTIDE SEQUENCE [LARGE SCALE GENOMIC DNA]</scope>
</reference>
<dbReference type="GO" id="GO:0010181">
    <property type="term" value="F:FMN binding"/>
    <property type="evidence" value="ECO:0007669"/>
    <property type="project" value="UniProtKB-UniRule"/>
</dbReference>
<organism evidence="7 8">
    <name type="scientific">Altererythrobacter xiamenensis</name>
    <dbReference type="NCBI Taxonomy" id="1316679"/>
    <lineage>
        <taxon>Bacteria</taxon>
        <taxon>Pseudomonadati</taxon>
        <taxon>Pseudomonadota</taxon>
        <taxon>Alphaproteobacteria</taxon>
        <taxon>Sphingomonadales</taxon>
        <taxon>Erythrobacteraceae</taxon>
        <taxon>Altererythrobacter</taxon>
    </lineage>
</organism>
<accession>A0A1Y6F9T7</accession>